<dbReference type="EMBL" id="CP069115">
    <property type="protein sequence ID" value="QSS65873.1"/>
    <property type="molecule type" value="Genomic_DNA"/>
</dbReference>
<proteinExistence type="predicted"/>
<evidence type="ECO:0000256" key="1">
    <source>
        <dbReference type="SAM" id="SignalP"/>
    </source>
</evidence>
<keyword evidence="1" id="KW-0732">Signal</keyword>
<protein>
    <submittedName>
        <fullName evidence="2">Teichoic acid biosynthesis protein C</fullName>
    </submittedName>
</protein>
<reference evidence="2" key="1">
    <citation type="submission" date="2021-01" db="EMBL/GenBank/DDBJ databases">
        <title>Chromosome-level genome assembly of a human fungal pathogen reveals clustering of transcriptionally co-regulated genes.</title>
        <authorList>
            <person name="Voorhies M."/>
            <person name="Cohen S."/>
            <person name="Shea T.P."/>
            <person name="Petrus S."/>
            <person name="Munoz J.F."/>
            <person name="Poplawski S."/>
            <person name="Goldman W.E."/>
            <person name="Michael T."/>
            <person name="Cuomo C.A."/>
            <person name="Sil A."/>
            <person name="Beyhan S."/>
        </authorList>
    </citation>
    <scope>NUCLEOTIDE SEQUENCE</scope>
    <source>
        <strain evidence="2">WU24</strain>
    </source>
</reference>
<feature type="chain" id="PRO_5034313239" evidence="1">
    <location>
        <begin position="24"/>
        <end position="156"/>
    </location>
</feature>
<sequence length="156" mass="17334">MRIPIHTALAFCWALTTAPRSDPAPPSPPTSRGDYSRLLVDFKQPPPDVFRSKVFQGYAAYGPHLYVLTGTSYDARGWVVNSQVASIRDEYGEDRAGAVIDEGWAEPVVSGVGRGWRFIKPRLARDQYKIVARCGEYTTKTTKPKPARKLGEQPLP</sequence>
<dbReference type="VEuPathDB" id="FungiDB:I7I51_06724"/>
<feature type="signal peptide" evidence="1">
    <location>
        <begin position="1"/>
        <end position="23"/>
    </location>
</feature>
<evidence type="ECO:0000313" key="2">
    <source>
        <dbReference type="EMBL" id="QSS65873.1"/>
    </source>
</evidence>
<name>A0A8A1MML0_AJECA</name>
<gene>
    <name evidence="2" type="ORF">I7I51_06724</name>
</gene>
<dbReference type="OrthoDB" id="4180726at2759"/>
<evidence type="ECO:0000313" key="3">
    <source>
        <dbReference type="Proteomes" id="UP000663671"/>
    </source>
</evidence>
<accession>A0A8A1MML0</accession>
<organism evidence="2 3">
    <name type="scientific">Ajellomyces capsulatus</name>
    <name type="common">Darling's disease fungus</name>
    <name type="synonym">Histoplasma capsulatum</name>
    <dbReference type="NCBI Taxonomy" id="5037"/>
    <lineage>
        <taxon>Eukaryota</taxon>
        <taxon>Fungi</taxon>
        <taxon>Dikarya</taxon>
        <taxon>Ascomycota</taxon>
        <taxon>Pezizomycotina</taxon>
        <taxon>Eurotiomycetes</taxon>
        <taxon>Eurotiomycetidae</taxon>
        <taxon>Onygenales</taxon>
        <taxon>Ajellomycetaceae</taxon>
        <taxon>Histoplasma</taxon>
    </lineage>
</organism>
<dbReference type="Proteomes" id="UP000663671">
    <property type="component" value="Chromosome 3"/>
</dbReference>
<dbReference type="AlphaFoldDB" id="A0A8A1MML0"/>